<reference evidence="7" key="1">
    <citation type="submission" date="2022-11" db="EMBL/GenBank/DDBJ databases">
        <title>Methylomonas rapida sp. nov., Carotenoid-Producing Obligate Methanotrophs with High Growth Characteristics and Biotechnological Potential.</title>
        <authorList>
            <person name="Tikhonova E.N."/>
            <person name="Suleimanov R.Z."/>
            <person name="Miroshnikov K."/>
            <person name="Oshkin I.Y."/>
            <person name="Belova S.E."/>
            <person name="Danilova O.V."/>
            <person name="Ashikhmin A."/>
            <person name="Konopkin A."/>
            <person name="But S.Y."/>
            <person name="Khmelenina V.N."/>
            <person name="Kuznetsov N."/>
            <person name="Pimenov N.V."/>
            <person name="Dedysh S.N."/>
        </authorList>
    </citation>
    <scope>NUCLEOTIDE SEQUENCE</scope>
    <source>
        <strain evidence="7">MP1</strain>
    </source>
</reference>
<feature type="transmembrane region" description="Helical" evidence="6">
    <location>
        <begin position="62"/>
        <end position="85"/>
    </location>
</feature>
<evidence type="ECO:0000313" key="7">
    <source>
        <dbReference type="EMBL" id="WAR44771.1"/>
    </source>
</evidence>
<feature type="transmembrane region" description="Helical" evidence="6">
    <location>
        <begin position="238"/>
        <end position="267"/>
    </location>
</feature>
<evidence type="ECO:0000256" key="4">
    <source>
        <dbReference type="ARBA" id="ARBA00022989"/>
    </source>
</evidence>
<keyword evidence="8" id="KW-1185">Reference proteome</keyword>
<evidence type="ECO:0000256" key="6">
    <source>
        <dbReference type="SAM" id="Phobius"/>
    </source>
</evidence>
<feature type="transmembrane region" description="Helical" evidence="6">
    <location>
        <begin position="12"/>
        <end position="28"/>
    </location>
</feature>
<evidence type="ECO:0000313" key="8">
    <source>
        <dbReference type="Proteomes" id="UP001162780"/>
    </source>
</evidence>
<name>A0ABY7GJL4_9GAMM</name>
<feature type="transmembrane region" description="Helical" evidence="6">
    <location>
        <begin position="304"/>
        <end position="337"/>
    </location>
</feature>
<dbReference type="PANTHER" id="PTHR21716">
    <property type="entry name" value="TRANSMEMBRANE PROTEIN"/>
    <property type="match status" value="1"/>
</dbReference>
<dbReference type="Pfam" id="PF01594">
    <property type="entry name" value="AI-2E_transport"/>
    <property type="match status" value="1"/>
</dbReference>
<feature type="transmembrane region" description="Helical" evidence="6">
    <location>
        <begin position="209"/>
        <end position="232"/>
    </location>
</feature>
<dbReference type="RefSeq" id="WP_255189742.1">
    <property type="nucleotide sequence ID" value="NZ_CP113517.1"/>
</dbReference>
<dbReference type="InterPro" id="IPR002549">
    <property type="entry name" value="AI-2E-like"/>
</dbReference>
<evidence type="ECO:0000256" key="5">
    <source>
        <dbReference type="ARBA" id="ARBA00023136"/>
    </source>
</evidence>
<protein>
    <submittedName>
        <fullName evidence="7">AI-2E family transporter</fullName>
    </submittedName>
</protein>
<comment type="similarity">
    <text evidence="2">Belongs to the autoinducer-2 exporter (AI-2E) (TC 2.A.86) family.</text>
</comment>
<comment type="subcellular location">
    <subcellularLocation>
        <location evidence="1">Membrane</location>
        <topology evidence="1">Multi-pass membrane protein</topology>
    </subcellularLocation>
</comment>
<accession>A0ABY7GJL4</accession>
<keyword evidence="4 6" id="KW-1133">Transmembrane helix</keyword>
<sequence>MSILVSRFERMASAAALILLLFACYQVLKPFLFDILWAAILCVVTWPLYLRLREWKLSPHWAAAAIVLPIGILLLMPFVAAAITVPDEINRLLQWLNDNAYAWPELPAWLKELPVIGDNIAASWQGFGEDSSRLLALARKYAFGTSRWILEQGLNLAGELMHMGLSILVLFFLYRDGEQASVHVVAAIKRLAGEQTARIPDIIRSSLRAVVYGILGTAFAQALASIVGLMLAGVPYAFVLGFIAFFLMIIPAAGTIVWFPISAWLLIEGETGRAIFIALWFLLFVGTIDNWLRPILISREVELPFVLIMFGIFGGLLAFGFIGVFIGPTLLATSYALMLDWLVRTEREALQPKSESAGIEP</sequence>
<evidence type="ECO:0000256" key="3">
    <source>
        <dbReference type="ARBA" id="ARBA00022692"/>
    </source>
</evidence>
<evidence type="ECO:0000256" key="1">
    <source>
        <dbReference type="ARBA" id="ARBA00004141"/>
    </source>
</evidence>
<gene>
    <name evidence="7" type="ORF">NM686_020920</name>
</gene>
<dbReference type="EMBL" id="CP113517">
    <property type="protein sequence ID" value="WAR44771.1"/>
    <property type="molecule type" value="Genomic_DNA"/>
</dbReference>
<keyword evidence="5 6" id="KW-0472">Membrane</keyword>
<dbReference type="Proteomes" id="UP001162780">
    <property type="component" value="Chromosome"/>
</dbReference>
<feature type="transmembrane region" description="Helical" evidence="6">
    <location>
        <begin position="274"/>
        <end position="292"/>
    </location>
</feature>
<organism evidence="7 8">
    <name type="scientific">Methylomonas rapida</name>
    <dbReference type="NCBI Taxonomy" id="2963939"/>
    <lineage>
        <taxon>Bacteria</taxon>
        <taxon>Pseudomonadati</taxon>
        <taxon>Pseudomonadota</taxon>
        <taxon>Gammaproteobacteria</taxon>
        <taxon>Methylococcales</taxon>
        <taxon>Methylococcaceae</taxon>
        <taxon>Methylomonas</taxon>
    </lineage>
</organism>
<evidence type="ECO:0000256" key="2">
    <source>
        <dbReference type="ARBA" id="ARBA00009773"/>
    </source>
</evidence>
<dbReference type="PROSITE" id="PS51257">
    <property type="entry name" value="PROKAR_LIPOPROTEIN"/>
    <property type="match status" value="1"/>
</dbReference>
<proteinExistence type="inferred from homology"/>
<keyword evidence="3 6" id="KW-0812">Transmembrane</keyword>
<dbReference type="PANTHER" id="PTHR21716:SF4">
    <property type="entry name" value="TRANSMEMBRANE PROTEIN 245"/>
    <property type="match status" value="1"/>
</dbReference>
<feature type="transmembrane region" description="Helical" evidence="6">
    <location>
        <begin position="34"/>
        <end position="50"/>
    </location>
</feature>